<comment type="caution">
    <text evidence="2">The sequence shown here is derived from an EMBL/GenBank/DDBJ whole genome shotgun (WGS) entry which is preliminary data.</text>
</comment>
<keyword evidence="1" id="KW-0732">Signal</keyword>
<organism evidence="2 3">
    <name type="scientific">Postechiella marina</name>
    <dbReference type="NCBI Taxonomy" id="943941"/>
    <lineage>
        <taxon>Bacteria</taxon>
        <taxon>Pseudomonadati</taxon>
        <taxon>Bacteroidota</taxon>
        <taxon>Flavobacteriia</taxon>
        <taxon>Flavobacteriales</taxon>
        <taxon>Flavobacteriaceae</taxon>
        <taxon>Postechiella</taxon>
    </lineage>
</organism>
<dbReference type="Proteomes" id="UP001501496">
    <property type="component" value="Unassembled WGS sequence"/>
</dbReference>
<sequence length="134" mass="15819">MHHSMKNLKQKKARYFLTFLILALFSCNFSKETFIIEEVNIASDKVTNSKPKFKITKSGMHYSYSTKSKGELRDVTIRFNNESLTDILKKLEYPYQETTLRQNPFLNINYYKKDTTNENAVNEIISQLKKTYNL</sequence>
<dbReference type="PROSITE" id="PS51257">
    <property type="entry name" value="PROKAR_LIPOPROTEIN"/>
    <property type="match status" value="1"/>
</dbReference>
<name>A0ABP8C9H1_9FLAO</name>
<evidence type="ECO:0000313" key="2">
    <source>
        <dbReference type="EMBL" id="GAA4236072.1"/>
    </source>
</evidence>
<accession>A0ABP8C9H1</accession>
<feature type="chain" id="PRO_5046689717" description="Lipoprotein" evidence="1">
    <location>
        <begin position="31"/>
        <end position="134"/>
    </location>
</feature>
<evidence type="ECO:0000256" key="1">
    <source>
        <dbReference type="SAM" id="SignalP"/>
    </source>
</evidence>
<reference evidence="3" key="1">
    <citation type="journal article" date="2019" name="Int. J. Syst. Evol. Microbiol.">
        <title>The Global Catalogue of Microorganisms (GCM) 10K type strain sequencing project: providing services to taxonomists for standard genome sequencing and annotation.</title>
        <authorList>
            <consortium name="The Broad Institute Genomics Platform"/>
            <consortium name="The Broad Institute Genome Sequencing Center for Infectious Disease"/>
            <person name="Wu L."/>
            <person name="Ma J."/>
        </authorList>
    </citation>
    <scope>NUCLEOTIDE SEQUENCE [LARGE SCALE GENOMIC DNA]</scope>
    <source>
        <strain evidence="3">JCM 17630</strain>
    </source>
</reference>
<gene>
    <name evidence="2" type="ORF">GCM10022291_19560</name>
</gene>
<keyword evidence="3" id="KW-1185">Reference proteome</keyword>
<dbReference type="EMBL" id="BAABCA010000004">
    <property type="protein sequence ID" value="GAA4236072.1"/>
    <property type="molecule type" value="Genomic_DNA"/>
</dbReference>
<evidence type="ECO:0000313" key="3">
    <source>
        <dbReference type="Proteomes" id="UP001501496"/>
    </source>
</evidence>
<evidence type="ECO:0008006" key="4">
    <source>
        <dbReference type="Google" id="ProtNLM"/>
    </source>
</evidence>
<protein>
    <recommendedName>
        <fullName evidence="4">Lipoprotein</fullName>
    </recommendedName>
</protein>
<feature type="signal peptide" evidence="1">
    <location>
        <begin position="1"/>
        <end position="30"/>
    </location>
</feature>
<proteinExistence type="predicted"/>